<dbReference type="InterPro" id="IPR045112">
    <property type="entry name" value="PPAN-like"/>
</dbReference>
<dbReference type="InterPro" id="IPR007109">
    <property type="entry name" value="Brix"/>
</dbReference>
<proteinExistence type="predicted"/>
<dbReference type="SUPFAM" id="SSF52954">
    <property type="entry name" value="Class II aaRS ABD-related"/>
    <property type="match status" value="1"/>
</dbReference>
<evidence type="ECO:0000259" key="2">
    <source>
        <dbReference type="PROSITE" id="PS50833"/>
    </source>
</evidence>
<dbReference type="GO" id="GO:0006364">
    <property type="term" value="P:rRNA processing"/>
    <property type="evidence" value="ECO:0007669"/>
    <property type="project" value="InterPro"/>
</dbReference>
<sequence>MVQRIASRRPRGGRYFTDEQLHTQNSSESAHVVRAPHTFVITQGKADKVARELCVDLRKVMEPYTAIKLRTRRKNTIRDFVAMAGFFHVTHMLVLNRTVGGKTYLRVAHLPRGPTLTFEVQGFSTAGLVRKHLRKVVQMANQHMTSPLLIQNNLSGEGMHFKLMSTMFQNMLPSININRINLNNLKRCLLINYNAHRDVIEWRHYSIKVVPTGIVRAAKKLVERKIPNLGGLTDIADFVDNPGSESEAEELLAGTNRVKCPEEVRSRGNVPGQQSAIRLCELGPRLTLKLARIEDGLCRGKVLYGLANDVPELPQYQTKPDEIAPPPKKRKRPEKDKKKRTPQEKHAAKMQRRAERRAAEQRSADGDDQADTPPTKKARPSGSGSSDEAAASLRKGRATGKAGKTIAGGSTKKAAPKTAGRFKAAGTFKKPVGIVRGFAKSNTSREGRGKSGKK</sequence>
<evidence type="ECO:0000313" key="4">
    <source>
        <dbReference type="Proteomes" id="UP000192247"/>
    </source>
</evidence>
<feature type="compositionally biased region" description="Low complexity" evidence="1">
    <location>
        <begin position="399"/>
        <end position="413"/>
    </location>
</feature>
<organism evidence="3 4">
    <name type="scientific">Tropilaelaps mercedesae</name>
    <dbReference type="NCBI Taxonomy" id="418985"/>
    <lineage>
        <taxon>Eukaryota</taxon>
        <taxon>Metazoa</taxon>
        <taxon>Ecdysozoa</taxon>
        <taxon>Arthropoda</taxon>
        <taxon>Chelicerata</taxon>
        <taxon>Arachnida</taxon>
        <taxon>Acari</taxon>
        <taxon>Parasitiformes</taxon>
        <taxon>Mesostigmata</taxon>
        <taxon>Gamasina</taxon>
        <taxon>Dermanyssoidea</taxon>
        <taxon>Laelapidae</taxon>
        <taxon>Tropilaelaps</taxon>
    </lineage>
</organism>
<feature type="compositionally biased region" description="Low complexity" evidence="1">
    <location>
        <begin position="381"/>
        <end position="392"/>
    </location>
</feature>
<reference evidence="3 4" key="1">
    <citation type="journal article" date="2017" name="Gigascience">
        <title>Draft genome of the honey bee ectoparasitic mite, Tropilaelaps mercedesae, is shaped by the parasitic life history.</title>
        <authorList>
            <person name="Dong X."/>
            <person name="Armstrong S.D."/>
            <person name="Xia D."/>
            <person name="Makepeace B.L."/>
            <person name="Darby A.C."/>
            <person name="Kadowaki T."/>
        </authorList>
    </citation>
    <scope>NUCLEOTIDE SEQUENCE [LARGE SCALE GENOMIC DNA]</scope>
    <source>
        <strain evidence="3">Wuxi-XJTLU</strain>
    </source>
</reference>
<protein>
    <submittedName>
        <fullName evidence="3">Suppressor of SWI4 1-like</fullName>
    </submittedName>
</protein>
<dbReference type="GO" id="GO:0030687">
    <property type="term" value="C:preribosome, large subunit precursor"/>
    <property type="evidence" value="ECO:0007669"/>
    <property type="project" value="TreeGrafter"/>
</dbReference>
<evidence type="ECO:0000256" key="1">
    <source>
        <dbReference type="SAM" id="MobiDB-lite"/>
    </source>
</evidence>
<keyword evidence="4" id="KW-1185">Reference proteome</keyword>
<name>A0A1V9X9Y7_9ACAR</name>
<gene>
    <name evidence="3" type="ORF">BIW11_01735</name>
</gene>
<feature type="compositionally biased region" description="Basic and acidic residues" evidence="1">
    <location>
        <begin position="333"/>
        <end position="365"/>
    </location>
</feature>
<accession>A0A1V9X9Y7</accession>
<dbReference type="InParanoid" id="A0A1V9X9Y7"/>
<feature type="region of interest" description="Disordered" evidence="1">
    <location>
        <begin position="313"/>
        <end position="454"/>
    </location>
</feature>
<dbReference type="Pfam" id="PF04427">
    <property type="entry name" value="Brix"/>
    <property type="match status" value="1"/>
</dbReference>
<dbReference type="STRING" id="418985.A0A1V9X9Y7"/>
<evidence type="ECO:0000313" key="3">
    <source>
        <dbReference type="EMBL" id="OQR70132.1"/>
    </source>
</evidence>
<feature type="domain" description="Brix" evidence="2">
    <location>
        <begin position="36"/>
        <end position="299"/>
    </location>
</feature>
<dbReference type="PROSITE" id="PS50833">
    <property type="entry name" value="BRIX"/>
    <property type="match status" value="1"/>
</dbReference>
<dbReference type="PANTHER" id="PTHR12661:SF5">
    <property type="entry name" value="SUPPRESSOR OF SWI4 1 HOMOLOG"/>
    <property type="match status" value="1"/>
</dbReference>
<dbReference type="AlphaFoldDB" id="A0A1V9X9Y7"/>
<dbReference type="EMBL" id="MNPL01018495">
    <property type="protein sequence ID" value="OQR70132.1"/>
    <property type="molecule type" value="Genomic_DNA"/>
</dbReference>
<dbReference type="SMART" id="SM00879">
    <property type="entry name" value="Brix"/>
    <property type="match status" value="1"/>
</dbReference>
<dbReference type="FunCoup" id="A0A1V9X9Y7">
    <property type="interactions" value="946"/>
</dbReference>
<feature type="compositionally biased region" description="Basic and acidic residues" evidence="1">
    <location>
        <begin position="443"/>
        <end position="454"/>
    </location>
</feature>
<dbReference type="Proteomes" id="UP000192247">
    <property type="component" value="Unassembled WGS sequence"/>
</dbReference>
<dbReference type="GO" id="GO:0019843">
    <property type="term" value="F:rRNA binding"/>
    <property type="evidence" value="ECO:0007669"/>
    <property type="project" value="InterPro"/>
</dbReference>
<dbReference type="OrthoDB" id="10261452at2759"/>
<dbReference type="PANTHER" id="PTHR12661">
    <property type="entry name" value="PETER PAN-RELATED"/>
    <property type="match status" value="1"/>
</dbReference>
<comment type="caution">
    <text evidence="3">The sequence shown here is derived from an EMBL/GenBank/DDBJ whole genome shotgun (WGS) entry which is preliminary data.</text>
</comment>
<dbReference type="GO" id="GO:0000027">
    <property type="term" value="P:ribosomal large subunit assembly"/>
    <property type="evidence" value="ECO:0007669"/>
    <property type="project" value="TreeGrafter"/>
</dbReference>